<name>A0ABP0QTC4_9DINO</name>
<accession>A0ABP0QTC4</accession>
<keyword evidence="2" id="KW-1133">Transmembrane helix</keyword>
<comment type="caution">
    <text evidence="3">The sequence shown here is derived from an EMBL/GenBank/DDBJ whole genome shotgun (WGS) entry which is preliminary data.</text>
</comment>
<gene>
    <name evidence="3" type="ORF">CCMP2556_LOCUS43338</name>
</gene>
<keyword evidence="4" id="KW-1185">Reference proteome</keyword>
<evidence type="ECO:0000313" key="4">
    <source>
        <dbReference type="Proteomes" id="UP001642484"/>
    </source>
</evidence>
<dbReference type="Proteomes" id="UP001642484">
    <property type="component" value="Unassembled WGS sequence"/>
</dbReference>
<sequence>MWIAGRNQRSGSIRATLERAKTRGGQQQDERGGQQQGKDRLSKHPCPTLPAHVQPHAADISILWQIRRAWLEEVKDGAAVSDRFPSARVEATGGAMARLRQASILMVLVLAMLAAMPSFLMPPAPNGARAYALRGHTDTRVEAAELASALPVALGAGLMLALTLLVPATNRYEAKDCQGPASHIARDIQRDEAVFVRHNEERLGQVRQKLREHAKVAVDRRLCLEFDIDPV</sequence>
<proteinExistence type="predicted"/>
<feature type="transmembrane region" description="Helical" evidence="2">
    <location>
        <begin position="104"/>
        <end position="124"/>
    </location>
</feature>
<protein>
    <submittedName>
        <fullName evidence="3">Uncharacterized protein</fullName>
    </submittedName>
</protein>
<evidence type="ECO:0000256" key="2">
    <source>
        <dbReference type="SAM" id="Phobius"/>
    </source>
</evidence>
<evidence type="ECO:0000256" key="1">
    <source>
        <dbReference type="SAM" id="MobiDB-lite"/>
    </source>
</evidence>
<keyword evidence="2" id="KW-0472">Membrane</keyword>
<reference evidence="3 4" key="1">
    <citation type="submission" date="2024-02" db="EMBL/GenBank/DDBJ databases">
        <authorList>
            <person name="Chen Y."/>
            <person name="Shah S."/>
            <person name="Dougan E. K."/>
            <person name="Thang M."/>
            <person name="Chan C."/>
        </authorList>
    </citation>
    <scope>NUCLEOTIDE SEQUENCE [LARGE SCALE GENOMIC DNA]</scope>
</reference>
<keyword evidence="2" id="KW-0812">Transmembrane</keyword>
<feature type="transmembrane region" description="Helical" evidence="2">
    <location>
        <begin position="144"/>
        <end position="166"/>
    </location>
</feature>
<organism evidence="3 4">
    <name type="scientific">Durusdinium trenchii</name>
    <dbReference type="NCBI Taxonomy" id="1381693"/>
    <lineage>
        <taxon>Eukaryota</taxon>
        <taxon>Sar</taxon>
        <taxon>Alveolata</taxon>
        <taxon>Dinophyceae</taxon>
        <taxon>Suessiales</taxon>
        <taxon>Symbiodiniaceae</taxon>
        <taxon>Durusdinium</taxon>
    </lineage>
</organism>
<feature type="region of interest" description="Disordered" evidence="1">
    <location>
        <begin position="1"/>
        <end position="52"/>
    </location>
</feature>
<feature type="compositionally biased region" description="Basic and acidic residues" evidence="1">
    <location>
        <begin position="28"/>
        <end position="42"/>
    </location>
</feature>
<evidence type="ECO:0000313" key="3">
    <source>
        <dbReference type="EMBL" id="CAK9090157.1"/>
    </source>
</evidence>
<dbReference type="EMBL" id="CAXAMN010024807">
    <property type="protein sequence ID" value="CAK9090157.1"/>
    <property type="molecule type" value="Genomic_DNA"/>
</dbReference>